<dbReference type="KEGG" id="pkc:PKB_1319"/>
<dbReference type="AlphaFoldDB" id="A0A024HDL0"/>
<dbReference type="SUPFAM" id="SSF46785">
    <property type="entry name" value="Winged helix' DNA-binding domain"/>
    <property type="match status" value="1"/>
</dbReference>
<gene>
    <name evidence="2" type="ORF">PKB_1319</name>
</gene>
<dbReference type="InterPro" id="IPR036388">
    <property type="entry name" value="WH-like_DNA-bd_sf"/>
</dbReference>
<dbReference type="HOGENOM" id="CLU_120503_0_0_6"/>
<evidence type="ECO:0000313" key="3">
    <source>
        <dbReference type="Proteomes" id="UP000025241"/>
    </source>
</evidence>
<evidence type="ECO:0000313" key="2">
    <source>
        <dbReference type="EMBL" id="CDF82684.1"/>
    </source>
</evidence>
<reference evidence="2 3" key="1">
    <citation type="submission" date="2013-03" db="EMBL/GenBank/DDBJ databases">
        <authorList>
            <person name="Linke B."/>
        </authorList>
    </citation>
    <scope>NUCLEOTIDE SEQUENCE [LARGE SCALE GENOMIC DNA]</scope>
    <source>
        <strain evidence="2 3">B13</strain>
    </source>
</reference>
<protein>
    <recommendedName>
        <fullName evidence="4">Helix-turn-helix domain-containing protein</fullName>
    </recommendedName>
</protein>
<dbReference type="InterPro" id="IPR036390">
    <property type="entry name" value="WH_DNA-bd_sf"/>
</dbReference>
<feature type="region of interest" description="Disordered" evidence="1">
    <location>
        <begin position="1"/>
        <end position="49"/>
    </location>
</feature>
<proteinExistence type="predicted"/>
<dbReference type="RefSeq" id="WP_052355201.1">
    <property type="nucleotide sequence ID" value="NZ_HG322950.1"/>
</dbReference>
<organism evidence="2 3">
    <name type="scientific">Pseudomonas knackmussii (strain DSM 6978 / CCUG 54928 / LMG 23759 / B13)</name>
    <dbReference type="NCBI Taxonomy" id="1301098"/>
    <lineage>
        <taxon>Bacteria</taxon>
        <taxon>Pseudomonadati</taxon>
        <taxon>Pseudomonadota</taxon>
        <taxon>Gammaproteobacteria</taxon>
        <taxon>Pseudomonadales</taxon>
        <taxon>Pseudomonadaceae</taxon>
        <taxon>Pseudomonas</taxon>
    </lineage>
</organism>
<dbReference type="EMBL" id="HG322950">
    <property type="protein sequence ID" value="CDF82684.1"/>
    <property type="molecule type" value="Genomic_DNA"/>
</dbReference>
<dbReference type="Gene3D" id="1.10.10.10">
    <property type="entry name" value="Winged helix-like DNA-binding domain superfamily/Winged helix DNA-binding domain"/>
    <property type="match status" value="1"/>
</dbReference>
<dbReference type="OrthoDB" id="9131804at2"/>
<evidence type="ECO:0000256" key="1">
    <source>
        <dbReference type="SAM" id="MobiDB-lite"/>
    </source>
</evidence>
<name>A0A024HDL0_PSEKB</name>
<dbReference type="Pfam" id="PF13730">
    <property type="entry name" value="HTH_36"/>
    <property type="match status" value="1"/>
</dbReference>
<evidence type="ECO:0008006" key="4">
    <source>
        <dbReference type="Google" id="ProtNLM"/>
    </source>
</evidence>
<sequence length="191" mass="20063">MAKVPVKKTTISKDKALPKEPTVGSAKSVSAVTKAGPSKAAAEPGAAVSDKAVAKRWGKDLTAGGWAALPNVIINNAAELGLTPLDMSIILKLASHWWERNTAPHPSKAGMAQAIGVDERTIQRRITALCNKGYLERNPRSSTKGGSLTNAYSLKGLIKAARPLALAEKARLEAKRMESSSRAKAAKKSGS</sequence>
<reference evidence="2 3" key="2">
    <citation type="submission" date="2014-05" db="EMBL/GenBank/DDBJ databases">
        <title>Genome sequence of the 3-chlorobenzoate degrading bacterium Pseudomonas knackmussii B13 shows multiple evidence for horizontal gene transfer.</title>
        <authorList>
            <person name="Miyazaki R."/>
            <person name="Bertelli C."/>
            <person name="Falquet L."/>
            <person name="Robinson-Rechavi M."/>
            <person name="Gharib W."/>
            <person name="Roy S."/>
            <person name="Van der Meer J.R."/>
        </authorList>
    </citation>
    <scope>NUCLEOTIDE SEQUENCE [LARGE SCALE GENOMIC DNA]</scope>
    <source>
        <strain evidence="2 3">B13</strain>
    </source>
</reference>
<accession>A0A024HDL0</accession>
<dbReference type="eggNOG" id="COG0640">
    <property type="taxonomic scope" value="Bacteria"/>
</dbReference>
<dbReference type="STRING" id="1301098.PKB_1319"/>
<keyword evidence="3" id="KW-1185">Reference proteome</keyword>
<dbReference type="Proteomes" id="UP000025241">
    <property type="component" value="Chromosome I"/>
</dbReference>